<keyword evidence="2" id="KW-1185">Reference proteome</keyword>
<dbReference type="KEGG" id="vg:28802554"/>
<reference evidence="1 2" key="1">
    <citation type="journal article" date="2016" name="Front. Microbiol.">
        <title>Characterization of Novel Bacteriophages for Biocontrol of Bacterial Blight in Leek Caused by Pseudomonas syringae pv. porri.</title>
        <authorList>
            <person name="Rombouts S."/>
            <person name="Lavigne R."/>
        </authorList>
    </citation>
    <scope>NUCLEOTIDE SEQUENCE [LARGE SCALE GENOMIC DNA]</scope>
</reference>
<evidence type="ECO:0000313" key="2">
    <source>
        <dbReference type="Proteomes" id="UP000203989"/>
    </source>
</evidence>
<sequence length="84" mass="9142">MIFATILTICTTVNAPCSEYIIDTATNAPEAAINKAIQASDMHIAWANDATLQAHLAKFNIVEPLALIQTYEVSNEIIPEDELP</sequence>
<accession>A0A142IDV3</accession>
<dbReference type="EMBL" id="KU130126">
    <property type="protein sequence ID" value="AMR57408.1"/>
    <property type="molecule type" value="Genomic_DNA"/>
</dbReference>
<organism evidence="1 2">
    <name type="scientific">Pseudomonas phage vB_PsyM_KIL1</name>
    <dbReference type="NCBI Taxonomy" id="1777065"/>
    <lineage>
        <taxon>Viruses</taxon>
        <taxon>Duplodnaviria</taxon>
        <taxon>Heunggongvirae</taxon>
        <taxon>Uroviricota</taxon>
        <taxon>Caudoviricetes</taxon>
        <taxon>Vandenendeviridae</taxon>
        <taxon>Gorskivirinae</taxon>
        <taxon>Flaumdravirus</taxon>
        <taxon>Flaumdravirus KIL4</taxon>
    </lineage>
</organism>
<dbReference type="GeneID" id="28802554"/>
<name>A0A142IDV3_9CAUD</name>
<gene>
    <name evidence="1" type="ORF">vB_PsyM_KIL1_0161</name>
</gene>
<dbReference type="Proteomes" id="UP000203989">
    <property type="component" value="Segment"/>
</dbReference>
<protein>
    <submittedName>
        <fullName evidence="1">Uncharacterized protein</fullName>
    </submittedName>
</protein>
<proteinExistence type="predicted"/>
<dbReference type="RefSeq" id="YP_009276090.1">
    <property type="nucleotide sequence ID" value="NC_030934.1"/>
</dbReference>
<evidence type="ECO:0000313" key="1">
    <source>
        <dbReference type="EMBL" id="AMR57408.1"/>
    </source>
</evidence>